<accession>A0AA39H0V6</accession>
<gene>
    <name evidence="1" type="ORF">QR680_002013</name>
</gene>
<proteinExistence type="predicted"/>
<dbReference type="Proteomes" id="UP001175271">
    <property type="component" value="Unassembled WGS sequence"/>
</dbReference>
<organism evidence="1 2">
    <name type="scientific">Steinernema hermaphroditum</name>
    <dbReference type="NCBI Taxonomy" id="289476"/>
    <lineage>
        <taxon>Eukaryota</taxon>
        <taxon>Metazoa</taxon>
        <taxon>Ecdysozoa</taxon>
        <taxon>Nematoda</taxon>
        <taxon>Chromadorea</taxon>
        <taxon>Rhabditida</taxon>
        <taxon>Tylenchina</taxon>
        <taxon>Panagrolaimomorpha</taxon>
        <taxon>Strongyloidoidea</taxon>
        <taxon>Steinernematidae</taxon>
        <taxon>Steinernema</taxon>
    </lineage>
</organism>
<dbReference type="EMBL" id="JAUCMV010000005">
    <property type="protein sequence ID" value="KAK0397162.1"/>
    <property type="molecule type" value="Genomic_DNA"/>
</dbReference>
<evidence type="ECO:0000313" key="2">
    <source>
        <dbReference type="Proteomes" id="UP001175271"/>
    </source>
</evidence>
<dbReference type="AlphaFoldDB" id="A0AA39H0V6"/>
<comment type="caution">
    <text evidence="1">The sequence shown here is derived from an EMBL/GenBank/DDBJ whole genome shotgun (WGS) entry which is preliminary data.</text>
</comment>
<reference evidence="1" key="1">
    <citation type="submission" date="2023-06" db="EMBL/GenBank/DDBJ databases">
        <title>Genomic analysis of the entomopathogenic nematode Steinernema hermaphroditum.</title>
        <authorList>
            <person name="Schwarz E.M."/>
            <person name="Heppert J.K."/>
            <person name="Baniya A."/>
            <person name="Schwartz H.T."/>
            <person name="Tan C.-H."/>
            <person name="Antoshechkin I."/>
            <person name="Sternberg P.W."/>
            <person name="Goodrich-Blair H."/>
            <person name="Dillman A.R."/>
        </authorList>
    </citation>
    <scope>NUCLEOTIDE SEQUENCE</scope>
    <source>
        <strain evidence="1">PS9179</strain>
        <tissue evidence="1">Whole animal</tissue>
    </source>
</reference>
<name>A0AA39H0V6_9BILA</name>
<evidence type="ECO:0000313" key="1">
    <source>
        <dbReference type="EMBL" id="KAK0397162.1"/>
    </source>
</evidence>
<protein>
    <submittedName>
        <fullName evidence="1">Uncharacterized protein</fullName>
    </submittedName>
</protein>
<keyword evidence="2" id="KW-1185">Reference proteome</keyword>
<sequence>MKKTTRLCRPPSALAVWTPSSYGLLDVGIEDLAVEFKSCRQRYMDAGGQHHNCLRERTDDLAESMTISPAFWKECPEK</sequence>